<dbReference type="KEGG" id="dpg:DESPIGER_1489"/>
<keyword evidence="3" id="KW-1185">Reference proteome</keyword>
<protein>
    <submittedName>
        <fullName evidence="2">Uncharacterized protein</fullName>
    </submittedName>
</protein>
<sequence>MGTGGRTAGLYAASGSGAMPAARARRRAGARKKGREDPCPCA</sequence>
<name>A0A1K1LIL5_9BACT</name>
<gene>
    <name evidence="2" type="ORF">DESPIGER_1489</name>
</gene>
<dbReference type="Proteomes" id="UP000186323">
    <property type="component" value="Chromosome I"/>
</dbReference>
<feature type="region of interest" description="Disordered" evidence="1">
    <location>
        <begin position="1"/>
        <end position="42"/>
    </location>
</feature>
<dbReference type="AlphaFoldDB" id="A0A1K1LIL5"/>
<evidence type="ECO:0000256" key="1">
    <source>
        <dbReference type="SAM" id="MobiDB-lite"/>
    </source>
</evidence>
<feature type="compositionally biased region" description="Low complexity" evidence="1">
    <location>
        <begin position="12"/>
        <end position="22"/>
    </location>
</feature>
<evidence type="ECO:0000313" key="2">
    <source>
        <dbReference type="EMBL" id="SFV73334.1"/>
    </source>
</evidence>
<accession>A0A1K1LIL5</accession>
<dbReference type="EMBL" id="LT630450">
    <property type="protein sequence ID" value="SFV73334.1"/>
    <property type="molecule type" value="Genomic_DNA"/>
</dbReference>
<feature type="compositionally biased region" description="Basic residues" evidence="1">
    <location>
        <begin position="23"/>
        <end position="33"/>
    </location>
</feature>
<evidence type="ECO:0000313" key="3">
    <source>
        <dbReference type="Proteomes" id="UP000186323"/>
    </source>
</evidence>
<reference evidence="3" key="1">
    <citation type="submission" date="2016-10" db="EMBL/GenBank/DDBJ databases">
        <authorList>
            <person name="Wegmann U."/>
        </authorList>
    </citation>
    <scope>NUCLEOTIDE SEQUENCE [LARGE SCALE GENOMIC DNA]</scope>
</reference>
<organism evidence="2 3">
    <name type="scientific">Desulfovibrio piger</name>
    <dbReference type="NCBI Taxonomy" id="901"/>
    <lineage>
        <taxon>Bacteria</taxon>
        <taxon>Pseudomonadati</taxon>
        <taxon>Thermodesulfobacteriota</taxon>
        <taxon>Desulfovibrionia</taxon>
        <taxon>Desulfovibrionales</taxon>
        <taxon>Desulfovibrionaceae</taxon>
        <taxon>Desulfovibrio</taxon>
    </lineage>
</organism>
<proteinExistence type="predicted"/>